<evidence type="ECO:0000256" key="1">
    <source>
        <dbReference type="ARBA" id="ARBA00004370"/>
    </source>
</evidence>
<dbReference type="CDD" id="cd11304">
    <property type="entry name" value="Cadherin_repeat"/>
    <property type="match status" value="2"/>
</dbReference>
<evidence type="ECO:0000313" key="11">
    <source>
        <dbReference type="WBParaSite" id="Minc3s01559g24710"/>
    </source>
</evidence>
<dbReference type="Proteomes" id="UP000887563">
    <property type="component" value="Unplaced"/>
</dbReference>
<reference evidence="11" key="1">
    <citation type="submission" date="2022-11" db="UniProtKB">
        <authorList>
            <consortium name="WormBaseParasite"/>
        </authorList>
    </citation>
    <scope>IDENTIFICATION</scope>
</reference>
<keyword evidence="10" id="KW-1185">Reference proteome</keyword>
<dbReference type="PANTHER" id="PTHR24025">
    <property type="entry name" value="DESMOGLEIN FAMILY MEMBER"/>
    <property type="match status" value="1"/>
</dbReference>
<dbReference type="PANTHER" id="PTHR24025:SF28">
    <property type="entry name" value="PUTATIVE-RELATED"/>
    <property type="match status" value="1"/>
</dbReference>
<dbReference type="InterPro" id="IPR050971">
    <property type="entry name" value="Cadherin-domain_protein"/>
</dbReference>
<name>A0A914MIP6_MELIC</name>
<protein>
    <submittedName>
        <fullName evidence="11">Cadherin domain-containing protein</fullName>
    </submittedName>
</protein>
<evidence type="ECO:0000256" key="5">
    <source>
        <dbReference type="ARBA" id="ARBA00022889"/>
    </source>
</evidence>
<dbReference type="GO" id="GO:0005509">
    <property type="term" value="F:calcium ion binding"/>
    <property type="evidence" value="ECO:0007669"/>
    <property type="project" value="UniProtKB-UniRule"/>
</dbReference>
<dbReference type="PROSITE" id="PS00232">
    <property type="entry name" value="CADHERIN_1"/>
    <property type="match status" value="1"/>
</dbReference>
<keyword evidence="4 8" id="KW-0106">Calcium</keyword>
<dbReference type="PROSITE" id="PS50268">
    <property type="entry name" value="CADHERIN_2"/>
    <property type="match status" value="1"/>
</dbReference>
<dbReference type="InterPro" id="IPR015919">
    <property type="entry name" value="Cadherin-like_sf"/>
</dbReference>
<dbReference type="WBParaSite" id="Minc3s01559g24710">
    <property type="protein sequence ID" value="Minc3s01559g24710"/>
    <property type="gene ID" value="Minc3s01559g24710"/>
</dbReference>
<dbReference type="PRINTS" id="PR00205">
    <property type="entry name" value="CADHERIN"/>
</dbReference>
<dbReference type="AlphaFoldDB" id="A0A914MIP6"/>
<sequence length="91" mass="10449">MPKILFDREEQPQILMAIKVFNEVKNLSTLCLVKINLEDINDNPPIFNEQNYMVNVFEDAQIGDQILQLTAKDADSGINGMVNYELEDEVF</sequence>
<accession>A0A914MIP6</accession>
<dbReference type="GO" id="GO:0007156">
    <property type="term" value="P:homophilic cell adhesion via plasma membrane adhesion molecules"/>
    <property type="evidence" value="ECO:0007669"/>
    <property type="project" value="InterPro"/>
</dbReference>
<evidence type="ECO:0000256" key="3">
    <source>
        <dbReference type="ARBA" id="ARBA00022737"/>
    </source>
</evidence>
<proteinExistence type="predicted"/>
<feature type="domain" description="Cadherin" evidence="9">
    <location>
        <begin position="6"/>
        <end position="47"/>
    </location>
</feature>
<keyword evidence="5" id="KW-0130">Cell adhesion</keyword>
<dbReference type="GO" id="GO:0005911">
    <property type="term" value="C:cell-cell junction"/>
    <property type="evidence" value="ECO:0007669"/>
    <property type="project" value="TreeGrafter"/>
</dbReference>
<keyword evidence="3" id="KW-0677">Repeat</keyword>
<dbReference type="InterPro" id="IPR002126">
    <property type="entry name" value="Cadherin-like_dom"/>
</dbReference>
<dbReference type="GO" id="GO:0005886">
    <property type="term" value="C:plasma membrane"/>
    <property type="evidence" value="ECO:0007669"/>
    <property type="project" value="InterPro"/>
</dbReference>
<dbReference type="InterPro" id="IPR020894">
    <property type="entry name" value="Cadherin_CS"/>
</dbReference>
<evidence type="ECO:0000256" key="2">
    <source>
        <dbReference type="ARBA" id="ARBA00022692"/>
    </source>
</evidence>
<keyword evidence="6" id="KW-1133">Transmembrane helix</keyword>
<keyword evidence="2" id="KW-0812">Transmembrane</keyword>
<evidence type="ECO:0000256" key="4">
    <source>
        <dbReference type="ARBA" id="ARBA00022837"/>
    </source>
</evidence>
<dbReference type="SUPFAM" id="SSF49313">
    <property type="entry name" value="Cadherin-like"/>
    <property type="match status" value="2"/>
</dbReference>
<evidence type="ECO:0000256" key="7">
    <source>
        <dbReference type="ARBA" id="ARBA00023136"/>
    </source>
</evidence>
<evidence type="ECO:0000256" key="8">
    <source>
        <dbReference type="PROSITE-ProRule" id="PRU00043"/>
    </source>
</evidence>
<evidence type="ECO:0000313" key="10">
    <source>
        <dbReference type="Proteomes" id="UP000887563"/>
    </source>
</evidence>
<evidence type="ECO:0000259" key="9">
    <source>
        <dbReference type="PROSITE" id="PS50268"/>
    </source>
</evidence>
<dbReference type="Gene3D" id="2.60.40.60">
    <property type="entry name" value="Cadherins"/>
    <property type="match status" value="2"/>
</dbReference>
<keyword evidence="7" id="KW-0472">Membrane</keyword>
<evidence type="ECO:0000256" key="6">
    <source>
        <dbReference type="ARBA" id="ARBA00022989"/>
    </source>
</evidence>
<comment type="subcellular location">
    <subcellularLocation>
        <location evidence="1">Membrane</location>
    </subcellularLocation>
</comment>
<organism evidence="10 11">
    <name type="scientific">Meloidogyne incognita</name>
    <name type="common">Southern root-knot nematode worm</name>
    <name type="synonym">Oxyuris incognita</name>
    <dbReference type="NCBI Taxonomy" id="6306"/>
    <lineage>
        <taxon>Eukaryota</taxon>
        <taxon>Metazoa</taxon>
        <taxon>Ecdysozoa</taxon>
        <taxon>Nematoda</taxon>
        <taxon>Chromadorea</taxon>
        <taxon>Rhabditida</taxon>
        <taxon>Tylenchina</taxon>
        <taxon>Tylenchomorpha</taxon>
        <taxon>Tylenchoidea</taxon>
        <taxon>Meloidogynidae</taxon>
        <taxon>Meloidogyninae</taxon>
        <taxon>Meloidogyne</taxon>
        <taxon>Meloidogyne incognita group</taxon>
    </lineage>
</organism>